<dbReference type="InterPro" id="IPR031571">
    <property type="entry name" value="RcpC_dom"/>
</dbReference>
<dbReference type="EMBL" id="OAOQ01000006">
    <property type="protein sequence ID" value="SNX70610.1"/>
    <property type="molecule type" value="Genomic_DNA"/>
</dbReference>
<dbReference type="InterPro" id="IPR017592">
    <property type="entry name" value="Pilus_assmbl_Flp-typ_CpaB"/>
</dbReference>
<dbReference type="Proteomes" id="UP000219467">
    <property type="component" value="Unassembled WGS sequence"/>
</dbReference>
<gene>
    <name evidence="2" type="ORF">SAMN05878503_106131</name>
</gene>
<organism evidence="2 3">
    <name type="scientific">Cereibacter ovatus</name>
    <dbReference type="NCBI Taxonomy" id="439529"/>
    <lineage>
        <taxon>Bacteria</taxon>
        <taxon>Pseudomonadati</taxon>
        <taxon>Pseudomonadota</taxon>
        <taxon>Alphaproteobacteria</taxon>
        <taxon>Rhodobacterales</taxon>
        <taxon>Paracoccaceae</taxon>
        <taxon>Cereibacter</taxon>
    </lineage>
</organism>
<feature type="domain" description="SAF" evidence="1">
    <location>
        <begin position="45"/>
        <end position="113"/>
    </location>
</feature>
<dbReference type="CDD" id="cd11614">
    <property type="entry name" value="SAF_CpaB_FlgA_like"/>
    <property type="match status" value="1"/>
</dbReference>
<dbReference type="OrthoDB" id="163768at2"/>
<accession>A0A285CSQ1</accession>
<protein>
    <submittedName>
        <fullName evidence="2">Pilus assembly protein CpaB</fullName>
    </submittedName>
</protein>
<dbReference type="Pfam" id="PF08666">
    <property type="entry name" value="SAF"/>
    <property type="match status" value="1"/>
</dbReference>
<evidence type="ECO:0000313" key="3">
    <source>
        <dbReference type="Proteomes" id="UP000219467"/>
    </source>
</evidence>
<dbReference type="InterPro" id="IPR013974">
    <property type="entry name" value="SAF"/>
</dbReference>
<dbReference type="NCBIfam" id="TIGR03177">
    <property type="entry name" value="pilus_cpaB"/>
    <property type="match status" value="1"/>
</dbReference>
<reference evidence="3" key="1">
    <citation type="submission" date="2017-08" db="EMBL/GenBank/DDBJ databases">
        <authorList>
            <person name="Varghese N."/>
            <person name="Submissions S."/>
        </authorList>
    </citation>
    <scope>NUCLEOTIDE SEQUENCE [LARGE SCALE GENOMIC DNA]</scope>
    <source>
        <strain evidence="3">JA234</strain>
    </source>
</reference>
<evidence type="ECO:0000259" key="1">
    <source>
        <dbReference type="SMART" id="SM00858"/>
    </source>
</evidence>
<proteinExistence type="predicted"/>
<dbReference type="RefSeq" id="WP_097030401.1">
    <property type="nucleotide sequence ID" value="NZ_OAOQ01000006.1"/>
</dbReference>
<dbReference type="AlphaFoldDB" id="A0A285CSQ1"/>
<evidence type="ECO:0000313" key="2">
    <source>
        <dbReference type="EMBL" id="SNX70610.1"/>
    </source>
</evidence>
<keyword evidence="3" id="KW-1185">Reference proteome</keyword>
<name>A0A285CSQ1_9RHOB</name>
<dbReference type="SMART" id="SM00858">
    <property type="entry name" value="SAF"/>
    <property type="match status" value="1"/>
</dbReference>
<sequence>MAMRSVLVAMLGVAIAGGSAIGARQYLLATPALSLNQPGEVTEMVQVVVATRDIPFGTAIQPQMLKAIAWPKAALPPGAVTNAAQLLPKQGGEPRRATRQISAGEIVLASKISGFGDKVTVVQNLSPGTRAMSIKVDAVTAVAGLLTPGDRVDIMLTQGRGDDMRAVTILQNIRIVGVDQKTDENREQADVAKTVTVEVTPEQGQALALAQKAGTLSLTLRTLDAGEDKPLAAMSLADILQSQTAPDEGEAPAAKATIKVRRAAGAVETVEIN</sequence>
<dbReference type="Pfam" id="PF16976">
    <property type="entry name" value="RcpC"/>
    <property type="match status" value="1"/>
</dbReference>